<keyword evidence="1" id="KW-0732">Signal</keyword>
<feature type="chain" id="PRO_5036766111" description="Secreted protein" evidence="1">
    <location>
        <begin position="28"/>
        <end position="159"/>
    </location>
</feature>
<reference evidence="2" key="1">
    <citation type="journal article" date="2014" name="Int. J. Syst. Evol. Microbiol.">
        <title>Complete genome sequence of Corynebacterium casei LMG S-19264T (=DSM 44701T), isolated from a smear-ripened cheese.</title>
        <authorList>
            <consortium name="US DOE Joint Genome Institute (JGI-PGF)"/>
            <person name="Walter F."/>
            <person name="Albersmeier A."/>
            <person name="Kalinowski J."/>
            <person name="Ruckert C."/>
        </authorList>
    </citation>
    <scope>NUCLEOTIDE SEQUENCE</scope>
    <source>
        <strain evidence="2">CGMCC 1.15322</strain>
    </source>
</reference>
<evidence type="ECO:0008006" key="4">
    <source>
        <dbReference type="Google" id="ProtNLM"/>
    </source>
</evidence>
<dbReference type="RefSeq" id="WP_188709817.1">
    <property type="nucleotide sequence ID" value="NZ_BMIG01000017.1"/>
</dbReference>
<name>A0A916SSE2_9BURK</name>
<keyword evidence="3" id="KW-1185">Reference proteome</keyword>
<dbReference type="AlphaFoldDB" id="A0A916SSE2"/>
<evidence type="ECO:0000256" key="1">
    <source>
        <dbReference type="SAM" id="SignalP"/>
    </source>
</evidence>
<gene>
    <name evidence="2" type="ORF">GCM10011496_35210</name>
</gene>
<reference evidence="2" key="2">
    <citation type="submission" date="2020-09" db="EMBL/GenBank/DDBJ databases">
        <authorList>
            <person name="Sun Q."/>
            <person name="Zhou Y."/>
        </authorList>
    </citation>
    <scope>NUCLEOTIDE SEQUENCE</scope>
    <source>
        <strain evidence="2">CGMCC 1.15322</strain>
    </source>
</reference>
<evidence type="ECO:0000313" key="3">
    <source>
        <dbReference type="Proteomes" id="UP000620596"/>
    </source>
</evidence>
<evidence type="ECO:0000313" key="2">
    <source>
        <dbReference type="EMBL" id="GGB11222.1"/>
    </source>
</evidence>
<sequence>MNTFSKFPRVLAGMGLSLLMVSGVAVAQVPITATGTTGIDASGSTQKEREACMTGRTQQDQATCLRETNNAAAEKRSGRLDNSGSQFEANARQRCEVLTGEDRTACEARVMGYGNTQGSVAGGGVIREVETVVVPAGATSVRIEPKTNAPVLILPAPAK</sequence>
<organism evidence="2 3">
    <name type="scientific">Polaromonas eurypsychrophila</name>
    <dbReference type="NCBI Taxonomy" id="1614635"/>
    <lineage>
        <taxon>Bacteria</taxon>
        <taxon>Pseudomonadati</taxon>
        <taxon>Pseudomonadota</taxon>
        <taxon>Betaproteobacteria</taxon>
        <taxon>Burkholderiales</taxon>
        <taxon>Comamonadaceae</taxon>
        <taxon>Polaromonas</taxon>
    </lineage>
</organism>
<dbReference type="EMBL" id="BMIG01000017">
    <property type="protein sequence ID" value="GGB11222.1"/>
    <property type="molecule type" value="Genomic_DNA"/>
</dbReference>
<proteinExistence type="predicted"/>
<comment type="caution">
    <text evidence="2">The sequence shown here is derived from an EMBL/GenBank/DDBJ whole genome shotgun (WGS) entry which is preliminary data.</text>
</comment>
<accession>A0A916SSE2</accession>
<feature type="signal peptide" evidence="1">
    <location>
        <begin position="1"/>
        <end position="27"/>
    </location>
</feature>
<dbReference type="Proteomes" id="UP000620596">
    <property type="component" value="Unassembled WGS sequence"/>
</dbReference>
<protein>
    <recommendedName>
        <fullName evidence="4">Secreted protein</fullName>
    </recommendedName>
</protein>